<name>D3PY03_STANL</name>
<keyword evidence="3" id="KW-1185">Reference proteome</keyword>
<accession>D3PY03</accession>
<dbReference type="KEGG" id="sna:Snas_5702"/>
<protein>
    <submittedName>
        <fullName evidence="2">Uncharacterized protein</fullName>
    </submittedName>
</protein>
<proteinExistence type="predicted"/>
<dbReference type="AlphaFoldDB" id="D3PY03"/>
<keyword evidence="1" id="KW-1133">Transmembrane helix</keyword>
<dbReference type="OrthoDB" id="4204381at2"/>
<keyword evidence="1" id="KW-0812">Transmembrane</keyword>
<dbReference type="STRING" id="446470.Snas_5702"/>
<evidence type="ECO:0000313" key="2">
    <source>
        <dbReference type="EMBL" id="ADD45332.1"/>
    </source>
</evidence>
<evidence type="ECO:0000256" key="1">
    <source>
        <dbReference type="SAM" id="Phobius"/>
    </source>
</evidence>
<dbReference type="EMBL" id="CP001778">
    <property type="protein sequence ID" value="ADD45332.1"/>
    <property type="molecule type" value="Genomic_DNA"/>
</dbReference>
<gene>
    <name evidence="2" type="ordered locus">Snas_5702</name>
</gene>
<feature type="transmembrane region" description="Helical" evidence="1">
    <location>
        <begin position="21"/>
        <end position="41"/>
    </location>
</feature>
<dbReference type="RefSeq" id="WP_013020903.1">
    <property type="nucleotide sequence ID" value="NC_013947.1"/>
</dbReference>
<dbReference type="HOGENOM" id="CLU_1271633_0_0_11"/>
<sequence>MEDKRANGSSGKPPFLERHGTAAFAVVATLAVAALVIVPQFTEDESPSDDPSPSISTVTQTPDLTALGERMCDKPAPQPDTKAYQGKGPHKFTAFDGDTTNLEFAQLTPDWVTKDAAEVELVVCFDARFVKVVNTCDLRNNDDEIVEVDVLAFDYHFRIFEARTGDLLDEQVERADDPTCPTSVLMEADKKRWSVDSPVDEDRVRDIVEPWVTATVD</sequence>
<reference evidence="2 3" key="1">
    <citation type="journal article" date="2009" name="Stand. Genomic Sci.">
        <title>Complete genome sequence of Stackebrandtia nassauensis type strain (LLR-40K-21).</title>
        <authorList>
            <person name="Munk C."/>
            <person name="Lapidus A."/>
            <person name="Copeland A."/>
            <person name="Jando M."/>
            <person name="Mayilraj S."/>
            <person name="Glavina Del Rio T."/>
            <person name="Nolan M."/>
            <person name="Chen F."/>
            <person name="Lucas S."/>
            <person name="Tice H."/>
            <person name="Cheng J.F."/>
            <person name="Han C."/>
            <person name="Detter J.C."/>
            <person name="Bruce D."/>
            <person name="Goodwin L."/>
            <person name="Chain P."/>
            <person name="Pitluck S."/>
            <person name="Goker M."/>
            <person name="Ovchinikova G."/>
            <person name="Pati A."/>
            <person name="Ivanova N."/>
            <person name="Mavromatis K."/>
            <person name="Chen A."/>
            <person name="Palaniappan K."/>
            <person name="Land M."/>
            <person name="Hauser L."/>
            <person name="Chang Y.J."/>
            <person name="Jeffries C.D."/>
            <person name="Bristow J."/>
            <person name="Eisen J.A."/>
            <person name="Markowitz V."/>
            <person name="Hugenholtz P."/>
            <person name="Kyrpides N.C."/>
            <person name="Klenk H.P."/>
        </authorList>
    </citation>
    <scope>NUCLEOTIDE SEQUENCE [LARGE SCALE GENOMIC DNA]</scope>
    <source>
        <strain evidence="3">DSM 44728 / CIP 108903 / NRRL B-16338 / NBRC 102104 / LLR-40K-21</strain>
    </source>
</reference>
<organism evidence="2 3">
    <name type="scientific">Stackebrandtia nassauensis (strain DSM 44728 / CIP 108903 / NRRL B-16338 / NBRC 102104 / LLR-40K-21)</name>
    <dbReference type="NCBI Taxonomy" id="446470"/>
    <lineage>
        <taxon>Bacteria</taxon>
        <taxon>Bacillati</taxon>
        <taxon>Actinomycetota</taxon>
        <taxon>Actinomycetes</taxon>
        <taxon>Glycomycetales</taxon>
        <taxon>Glycomycetaceae</taxon>
        <taxon>Stackebrandtia</taxon>
    </lineage>
</organism>
<dbReference type="Proteomes" id="UP000000844">
    <property type="component" value="Chromosome"/>
</dbReference>
<keyword evidence="1" id="KW-0472">Membrane</keyword>
<evidence type="ECO:0000313" key="3">
    <source>
        <dbReference type="Proteomes" id="UP000000844"/>
    </source>
</evidence>